<sequence>MRLRNGEIVTIKNELPANQMQKVLRVQPLGSLMTMIQPILIKINSNEVHVRGTKIILTQGCAVYILYSRATCGDFLSVYCANTTVSKYLLDILSIKNSMLLNDLDCNHNELAFLNPKFL</sequence>
<name>A0A167N0J0_PHYB8</name>
<dbReference type="RefSeq" id="XP_018292729.1">
    <property type="nucleotide sequence ID" value="XM_018435556.1"/>
</dbReference>
<dbReference type="AlphaFoldDB" id="A0A167N0J0"/>
<dbReference type="VEuPathDB" id="FungiDB:PHYBLDRAFT_167038"/>
<dbReference type="InParanoid" id="A0A167N0J0"/>
<evidence type="ECO:0000313" key="2">
    <source>
        <dbReference type="Proteomes" id="UP000077315"/>
    </source>
</evidence>
<accession>A0A167N0J0</accession>
<gene>
    <name evidence="1" type="ORF">PHYBLDRAFT_167038</name>
</gene>
<dbReference type="Proteomes" id="UP000077315">
    <property type="component" value="Unassembled WGS sequence"/>
</dbReference>
<proteinExistence type="predicted"/>
<organism evidence="1 2">
    <name type="scientific">Phycomyces blakesleeanus (strain ATCC 8743b / DSM 1359 / FGSC 10004 / NBRC 33097 / NRRL 1555)</name>
    <dbReference type="NCBI Taxonomy" id="763407"/>
    <lineage>
        <taxon>Eukaryota</taxon>
        <taxon>Fungi</taxon>
        <taxon>Fungi incertae sedis</taxon>
        <taxon>Mucoromycota</taxon>
        <taxon>Mucoromycotina</taxon>
        <taxon>Mucoromycetes</taxon>
        <taxon>Mucorales</taxon>
        <taxon>Phycomycetaceae</taxon>
        <taxon>Phycomyces</taxon>
    </lineage>
</organism>
<dbReference type="EMBL" id="KV440978">
    <property type="protein sequence ID" value="OAD74689.1"/>
    <property type="molecule type" value="Genomic_DNA"/>
</dbReference>
<dbReference type="GeneID" id="28996462"/>
<evidence type="ECO:0000313" key="1">
    <source>
        <dbReference type="EMBL" id="OAD74689.1"/>
    </source>
</evidence>
<protein>
    <submittedName>
        <fullName evidence="1">Uncharacterized protein</fullName>
    </submittedName>
</protein>
<reference evidence="2" key="1">
    <citation type="submission" date="2015-06" db="EMBL/GenBank/DDBJ databases">
        <title>Expansion of signal transduction pathways in fungi by whole-genome duplication.</title>
        <authorList>
            <consortium name="DOE Joint Genome Institute"/>
            <person name="Corrochano L.M."/>
            <person name="Kuo A."/>
            <person name="Marcet-Houben M."/>
            <person name="Polaino S."/>
            <person name="Salamov A."/>
            <person name="Villalobos J.M."/>
            <person name="Alvarez M.I."/>
            <person name="Avalos J."/>
            <person name="Benito E.P."/>
            <person name="Benoit I."/>
            <person name="Burger G."/>
            <person name="Camino L.P."/>
            <person name="Canovas D."/>
            <person name="Cerda-Olmedo E."/>
            <person name="Cheng J.-F."/>
            <person name="Dominguez A."/>
            <person name="Elias M."/>
            <person name="Eslava A.P."/>
            <person name="Glaser F."/>
            <person name="Grimwood J."/>
            <person name="Gutierrez G."/>
            <person name="Heitman J."/>
            <person name="Henrissat B."/>
            <person name="Iturriaga E.A."/>
            <person name="Lang B.F."/>
            <person name="Lavin J.L."/>
            <person name="Lee S."/>
            <person name="Li W."/>
            <person name="Lindquist E."/>
            <person name="Lopez-Garcia S."/>
            <person name="Luque E.M."/>
            <person name="Marcos A.T."/>
            <person name="Martin J."/>
            <person name="McCluskey K."/>
            <person name="Medina H.R."/>
            <person name="Miralles-Duran A."/>
            <person name="Miyazaki A."/>
            <person name="Munoz-Torres E."/>
            <person name="Oguiza J.A."/>
            <person name="Ohm R."/>
            <person name="Olmedo M."/>
            <person name="Orejas M."/>
            <person name="Ortiz-Castellanos L."/>
            <person name="Pisabarro A.G."/>
            <person name="Rodriguez-Romero J."/>
            <person name="Ruiz-Herrera J."/>
            <person name="Ruiz-Vazquez R."/>
            <person name="Sanz C."/>
            <person name="Schackwitz W."/>
            <person name="Schmutz J."/>
            <person name="Shahriari M."/>
            <person name="Shelest E."/>
            <person name="Silva-Franco F."/>
            <person name="Soanes D."/>
            <person name="Syed K."/>
            <person name="Tagua V.G."/>
            <person name="Talbot N.J."/>
            <person name="Thon M."/>
            <person name="De vries R.P."/>
            <person name="Wiebenga A."/>
            <person name="Yadav J.S."/>
            <person name="Braun E.L."/>
            <person name="Baker S."/>
            <person name="Garre V."/>
            <person name="Horwitz B."/>
            <person name="Torres-Martinez S."/>
            <person name="Idnurm A."/>
            <person name="Herrera-Estrella A."/>
            <person name="Gabaldon T."/>
            <person name="Grigoriev I.V."/>
        </authorList>
    </citation>
    <scope>NUCLEOTIDE SEQUENCE [LARGE SCALE GENOMIC DNA]</scope>
    <source>
        <strain evidence="2">NRRL 1555(-)</strain>
    </source>
</reference>
<keyword evidence="2" id="KW-1185">Reference proteome</keyword>